<dbReference type="Proteomes" id="UP000006548">
    <property type="component" value="Chromosome 2"/>
</dbReference>
<keyword evidence="1" id="KW-1133">Transmembrane helix</keyword>
<dbReference type="GeneID" id="816335"/>
<dbReference type="PIR" id="E84561">
    <property type="entry name" value="E84561"/>
</dbReference>
<accession>Q9ZPV3</accession>
<reference evidence="4" key="4">
    <citation type="submission" date="2011-02" db="EMBL/GenBank/DDBJ databases">
        <authorList>
            <consortium name="TAIR"/>
            <person name="Swarbreck D."/>
            <person name="Lamesch P."/>
            <person name="Wilks C."/>
            <person name="Huala E."/>
        </authorList>
    </citation>
    <scope>NUCLEOTIDE SEQUENCE</scope>
</reference>
<reference evidence="3" key="3">
    <citation type="submission" date="2002-02" db="EMBL/GenBank/DDBJ databases">
        <authorList>
            <person name="Town C.D."/>
            <person name="Kaul S."/>
        </authorList>
    </citation>
    <scope>NUCLEOTIDE SEQUENCE</scope>
</reference>
<dbReference type="EMBL" id="AC007212">
    <property type="protein sequence ID" value="AAM15457.1"/>
    <property type="molecule type" value="Genomic_DNA"/>
</dbReference>
<keyword evidence="5" id="KW-1185">Reference proteome</keyword>
<dbReference type="Araport" id="AT2G18200"/>
<evidence type="ECO:0000313" key="3">
    <source>
        <dbReference type="EMBL" id="AAD15516.1"/>
    </source>
</evidence>
<sequence length="101" mass="11706">MQLLRTLTTRTRSRRSGYECVTKHSNFSLLGAKLRSSRPFLTMLHIDRLGGDFPAILEKLPRQKPNKTVVTSKLSHPIFTHVIYIYMLFIKIYIDSVSLIK</sequence>
<reference evidence="3" key="2">
    <citation type="submission" date="2000-03" db="EMBL/GenBank/DDBJ databases">
        <authorList>
            <person name="Lin X."/>
            <person name="Kaul S."/>
            <person name="Shea T.P."/>
            <person name="Fujii C.Y."/>
            <person name="Shen M."/>
            <person name="VanAken S.E."/>
            <person name="Barnstead M.E."/>
            <person name="Mason T.M."/>
            <person name="Bowman C.L."/>
            <person name="Ronning C.M."/>
            <person name="Benito M.-I."/>
            <person name="Carrera A.J."/>
            <person name="Creasy T.H."/>
            <person name="Buell C.R."/>
            <person name="Town C.D."/>
            <person name="Nierman W.C."/>
            <person name="Fraser C.M."/>
            <person name="Venter J.C."/>
        </authorList>
    </citation>
    <scope>NUCLEOTIDE SEQUENCE</scope>
</reference>
<evidence type="ECO:0000313" key="5">
    <source>
        <dbReference type="Proteomes" id="UP000006548"/>
    </source>
</evidence>
<proteinExistence type="predicted"/>
<reference evidence="4" key="5">
    <citation type="submission" date="2016-05" db="EMBL/GenBank/DDBJ databases">
        <authorList>
            <person name="Krishnakumar V."/>
            <person name="Cheng C.-Y."/>
            <person name="Chan A.P."/>
            <person name="Schobel S."/>
            <person name="Kim M."/>
            <person name="Ferlanti E.S."/>
            <person name="Belyaeva I."/>
            <person name="Rosen B.D."/>
            <person name="Micklem G."/>
            <person name="Miller J.R."/>
            <person name="Vaughn M."/>
            <person name="Town C.D."/>
        </authorList>
    </citation>
    <scope>NUCLEOTIDE SEQUENCE</scope>
</reference>
<dbReference type="TAIR" id="AT2G18200"/>
<protein>
    <submittedName>
        <fullName evidence="4">Transmembrane protein</fullName>
    </submittedName>
</protein>
<evidence type="ECO:0000313" key="4">
    <source>
        <dbReference type="EMBL" id="AEC06739.1"/>
    </source>
</evidence>
<dbReference type="AlphaFoldDB" id="Q9ZPV3"/>
<dbReference type="PaxDb" id="3702-AT2G18200.1"/>
<name>Q9ZPV3_ARATH</name>
<evidence type="ECO:0000256" key="1">
    <source>
        <dbReference type="SAM" id="Phobius"/>
    </source>
</evidence>
<organism evidence="3">
    <name type="scientific">Arabidopsis thaliana</name>
    <name type="common">Mouse-ear cress</name>
    <dbReference type="NCBI Taxonomy" id="3702"/>
    <lineage>
        <taxon>Eukaryota</taxon>
        <taxon>Viridiplantae</taxon>
        <taxon>Streptophyta</taxon>
        <taxon>Embryophyta</taxon>
        <taxon>Tracheophyta</taxon>
        <taxon>Spermatophyta</taxon>
        <taxon>Magnoliopsida</taxon>
        <taxon>eudicotyledons</taxon>
        <taxon>Gunneridae</taxon>
        <taxon>Pentapetalae</taxon>
        <taxon>rosids</taxon>
        <taxon>malvids</taxon>
        <taxon>Brassicales</taxon>
        <taxon>Brassicaceae</taxon>
        <taxon>Camelineae</taxon>
        <taxon>Arabidopsis</taxon>
    </lineage>
</organism>
<dbReference type="EMBL" id="CP002685">
    <property type="protein sequence ID" value="AEC06739.1"/>
    <property type="molecule type" value="Genomic_DNA"/>
</dbReference>
<reference evidence="4 5" key="1">
    <citation type="journal article" date="1999" name="Nature">
        <title>Sequence and analysis of chromosome 2 of the plant Arabidopsis thaliana.</title>
        <authorList>
            <person name="Lin X."/>
            <person name="Kaul S."/>
            <person name="Rounsley S."/>
            <person name="Shea T.P."/>
            <person name="Benito M.I."/>
            <person name="Town C.D."/>
            <person name="Fujii C.Y."/>
            <person name="Mason T."/>
            <person name="Bowman C.L."/>
            <person name="Barnstead M."/>
            <person name="Feldblyum T.V."/>
            <person name="Buell C.R."/>
            <person name="Ketchum K.A."/>
            <person name="Lee J."/>
            <person name="Ronning C.M."/>
            <person name="Koo H.L."/>
            <person name="Moffat K.S."/>
            <person name="Cronin L.A."/>
            <person name="Shen M."/>
            <person name="Pai G."/>
            <person name="Van Aken S."/>
            <person name="Umayam L."/>
            <person name="Tallon L.J."/>
            <person name="Gill J.E."/>
            <person name="Adams M.D."/>
            <person name="Carrera A.J."/>
            <person name="Creasy T.H."/>
            <person name="Goodman H.M."/>
            <person name="Somerville C.R."/>
            <person name="Copenhaver G.P."/>
            <person name="Preuss D."/>
            <person name="Nierman W.C."/>
            <person name="White O."/>
            <person name="Eisen J.A."/>
            <person name="Salzberg S.L."/>
            <person name="Fraser C.M."/>
            <person name="Venter J.C."/>
        </authorList>
    </citation>
    <scope>NUCLEOTIDE SEQUENCE [LARGE SCALE GENOMIC DNA]</scope>
    <source>
        <strain evidence="5">cv. Columbia</strain>
    </source>
</reference>
<evidence type="ECO:0000313" key="2">
    <source>
        <dbReference type="Araport" id="AT2G18200"/>
    </source>
</evidence>
<feature type="transmembrane region" description="Helical" evidence="1">
    <location>
        <begin position="74"/>
        <end position="94"/>
    </location>
</feature>
<dbReference type="HOGENOM" id="CLU_139439_0_0_1"/>
<keyword evidence="1 4" id="KW-0812">Transmembrane</keyword>
<dbReference type="EMBL" id="AC006439">
    <property type="protein sequence ID" value="AAD15516.1"/>
    <property type="molecule type" value="Genomic_DNA"/>
</dbReference>
<gene>
    <name evidence="2 4" type="ordered locus">At2g18200</name>
    <name evidence="4" type="ORF">F8D23.12</name>
</gene>
<reference evidence="5" key="6">
    <citation type="journal article" date="2017" name="Plant J.">
        <title>Araport11: a complete reannotation of the Arabidopsis thaliana reference genome.</title>
        <authorList>
            <person name="Cheng C.Y."/>
            <person name="Krishnakumar V."/>
            <person name="Chan A.P."/>
            <person name="Thibaud-Nissen F."/>
            <person name="Schobel S."/>
            <person name="Town C.D."/>
        </authorList>
    </citation>
    <scope>GENOME REANNOTATION</scope>
    <source>
        <strain evidence="5">cv. Columbia</strain>
    </source>
</reference>
<dbReference type="KEGG" id="ath:AT2G18200"/>
<keyword evidence="1" id="KW-0472">Membrane</keyword>